<sequence length="99" mass="11255">MQFKYTLFVRVSDGGTPELSNADWPFNNIRYTIDGGNLGTTSKFYIEPNTGIIKLLDSLDREIQAQYKLVVRATDTDNDIEPDPLRQRSSSVVVTINIW</sequence>
<dbReference type="PROSITE" id="PS50268">
    <property type="entry name" value="CADHERIN_2"/>
    <property type="match status" value="1"/>
</dbReference>
<dbReference type="PANTHER" id="PTHR24027">
    <property type="entry name" value="CADHERIN-23"/>
    <property type="match status" value="1"/>
</dbReference>
<evidence type="ECO:0000256" key="4">
    <source>
        <dbReference type="ARBA" id="ARBA00023136"/>
    </source>
</evidence>
<dbReference type="SMART" id="SM00112">
    <property type="entry name" value="CA"/>
    <property type="match status" value="1"/>
</dbReference>
<evidence type="ECO:0000256" key="3">
    <source>
        <dbReference type="ARBA" id="ARBA00022837"/>
    </source>
</evidence>
<dbReference type="Pfam" id="PF00028">
    <property type="entry name" value="Cadherin"/>
    <property type="match status" value="1"/>
</dbReference>
<accession>A0A6P5K525</accession>
<dbReference type="PANTHER" id="PTHR24027:SF442">
    <property type="entry name" value="PROTOCADHERIN-15 ISOFORM X1"/>
    <property type="match status" value="1"/>
</dbReference>
<dbReference type="GeneID" id="110206901"/>
<dbReference type="Proteomes" id="UP000515140">
    <property type="component" value="Unplaced"/>
</dbReference>
<evidence type="ECO:0000313" key="8">
    <source>
        <dbReference type="RefSeq" id="XP_020840107.1"/>
    </source>
</evidence>
<name>A0A6P5K525_PHACI</name>
<dbReference type="InParanoid" id="A0A6P5K525"/>
<keyword evidence="2" id="KW-0677">Repeat</keyword>
<dbReference type="KEGG" id="pcw:110206901"/>
<gene>
    <name evidence="8" type="primary">LOC110206901</name>
</gene>
<keyword evidence="3 5" id="KW-0106">Calcium</keyword>
<organism evidence="7 8">
    <name type="scientific">Phascolarctos cinereus</name>
    <name type="common">Koala</name>
    <dbReference type="NCBI Taxonomy" id="38626"/>
    <lineage>
        <taxon>Eukaryota</taxon>
        <taxon>Metazoa</taxon>
        <taxon>Chordata</taxon>
        <taxon>Craniata</taxon>
        <taxon>Vertebrata</taxon>
        <taxon>Euteleostomi</taxon>
        <taxon>Mammalia</taxon>
        <taxon>Metatheria</taxon>
        <taxon>Diprotodontia</taxon>
        <taxon>Phascolarctidae</taxon>
        <taxon>Phascolarctos</taxon>
    </lineage>
</organism>
<keyword evidence="4" id="KW-0472">Membrane</keyword>
<dbReference type="GO" id="GO:0045296">
    <property type="term" value="F:cadherin binding"/>
    <property type="evidence" value="ECO:0007669"/>
    <property type="project" value="TreeGrafter"/>
</dbReference>
<proteinExistence type="predicted"/>
<dbReference type="GO" id="GO:0016477">
    <property type="term" value="P:cell migration"/>
    <property type="evidence" value="ECO:0007669"/>
    <property type="project" value="TreeGrafter"/>
</dbReference>
<dbReference type="InterPro" id="IPR039808">
    <property type="entry name" value="Cadherin"/>
</dbReference>
<protein>
    <submittedName>
        <fullName evidence="8">Protocadherin-like protein</fullName>
    </submittedName>
</protein>
<feature type="domain" description="Cadherin" evidence="6">
    <location>
        <begin position="29"/>
        <end position="98"/>
    </location>
</feature>
<evidence type="ECO:0000259" key="6">
    <source>
        <dbReference type="PROSITE" id="PS50268"/>
    </source>
</evidence>
<comment type="subcellular location">
    <subcellularLocation>
        <location evidence="1">Membrane</location>
    </subcellularLocation>
</comment>
<dbReference type="PRINTS" id="PR00205">
    <property type="entry name" value="CADHERIN"/>
</dbReference>
<dbReference type="GO" id="GO:0005509">
    <property type="term" value="F:calcium ion binding"/>
    <property type="evidence" value="ECO:0007669"/>
    <property type="project" value="UniProtKB-UniRule"/>
</dbReference>
<dbReference type="InterPro" id="IPR002126">
    <property type="entry name" value="Cadherin-like_dom"/>
</dbReference>
<dbReference type="Gene3D" id="2.60.40.60">
    <property type="entry name" value="Cadherins"/>
    <property type="match status" value="1"/>
</dbReference>
<dbReference type="InterPro" id="IPR015919">
    <property type="entry name" value="Cadherin-like_sf"/>
</dbReference>
<evidence type="ECO:0000256" key="1">
    <source>
        <dbReference type="ARBA" id="ARBA00004370"/>
    </source>
</evidence>
<keyword evidence="7" id="KW-1185">Reference proteome</keyword>
<dbReference type="AlphaFoldDB" id="A0A6P5K525"/>
<evidence type="ECO:0000256" key="5">
    <source>
        <dbReference type="PROSITE-ProRule" id="PRU00043"/>
    </source>
</evidence>
<dbReference type="GO" id="GO:0007156">
    <property type="term" value="P:homophilic cell adhesion via plasma membrane adhesion molecules"/>
    <property type="evidence" value="ECO:0007669"/>
    <property type="project" value="InterPro"/>
</dbReference>
<reference evidence="8" key="1">
    <citation type="submission" date="2025-08" db="UniProtKB">
        <authorList>
            <consortium name="RefSeq"/>
        </authorList>
    </citation>
    <scope>IDENTIFICATION</scope>
    <source>
        <tissue evidence="8">Spleen</tissue>
    </source>
</reference>
<dbReference type="SUPFAM" id="SSF49313">
    <property type="entry name" value="Cadherin-like"/>
    <property type="match status" value="1"/>
</dbReference>
<evidence type="ECO:0000256" key="2">
    <source>
        <dbReference type="ARBA" id="ARBA00022737"/>
    </source>
</evidence>
<dbReference type="RefSeq" id="XP_020840107.1">
    <property type="nucleotide sequence ID" value="XM_020984448.1"/>
</dbReference>
<dbReference type="GO" id="GO:0016342">
    <property type="term" value="C:catenin complex"/>
    <property type="evidence" value="ECO:0007669"/>
    <property type="project" value="TreeGrafter"/>
</dbReference>
<dbReference type="GO" id="GO:0008013">
    <property type="term" value="F:beta-catenin binding"/>
    <property type="evidence" value="ECO:0007669"/>
    <property type="project" value="TreeGrafter"/>
</dbReference>
<evidence type="ECO:0000313" key="7">
    <source>
        <dbReference type="Proteomes" id="UP000515140"/>
    </source>
</evidence>
<dbReference type="CDD" id="cd11304">
    <property type="entry name" value="Cadherin_repeat"/>
    <property type="match status" value="1"/>
</dbReference>